<accession>A0ABR3V3J8</accession>
<name>A0ABR3V3J8_HUMIN</name>
<sequence>MSLLKLPDELLAQIARYFVHTLRDYSTVLDATISGDDYSTAFDDENAAAGRRSLLAVSRANRRLNAIATPFLYHTVHITNLASLYLLLRTFLESESAEWVQEAAMSAGLSLTKQAYKESETEATRLLLDTLRSNANASRTYRRVSQSYPVVQKIIDATVGFENGDLSGFPAAACTVLLLMTTNVTTLYLVIAPYNRAGSLHTSSSTSPF</sequence>
<organism evidence="1 2">
    <name type="scientific">Humicola insolens</name>
    <name type="common">Soft-rot fungus</name>
    <dbReference type="NCBI Taxonomy" id="85995"/>
    <lineage>
        <taxon>Eukaryota</taxon>
        <taxon>Fungi</taxon>
        <taxon>Dikarya</taxon>
        <taxon>Ascomycota</taxon>
        <taxon>Pezizomycotina</taxon>
        <taxon>Sordariomycetes</taxon>
        <taxon>Sordariomycetidae</taxon>
        <taxon>Sordariales</taxon>
        <taxon>Chaetomiaceae</taxon>
        <taxon>Mycothermus</taxon>
    </lineage>
</organism>
<evidence type="ECO:0000313" key="1">
    <source>
        <dbReference type="EMBL" id="KAL1836332.1"/>
    </source>
</evidence>
<keyword evidence="2" id="KW-1185">Reference proteome</keyword>
<proteinExistence type="predicted"/>
<evidence type="ECO:0000313" key="2">
    <source>
        <dbReference type="Proteomes" id="UP001583172"/>
    </source>
</evidence>
<dbReference type="Proteomes" id="UP001583172">
    <property type="component" value="Unassembled WGS sequence"/>
</dbReference>
<reference evidence="1 2" key="1">
    <citation type="journal article" date="2024" name="Commun. Biol.">
        <title>Comparative genomic analysis of thermophilic fungi reveals convergent evolutionary adaptations and gene losses.</title>
        <authorList>
            <person name="Steindorff A.S."/>
            <person name="Aguilar-Pontes M.V."/>
            <person name="Robinson A.J."/>
            <person name="Andreopoulos B."/>
            <person name="LaButti K."/>
            <person name="Kuo A."/>
            <person name="Mondo S."/>
            <person name="Riley R."/>
            <person name="Otillar R."/>
            <person name="Haridas S."/>
            <person name="Lipzen A."/>
            <person name="Grimwood J."/>
            <person name="Schmutz J."/>
            <person name="Clum A."/>
            <person name="Reid I.D."/>
            <person name="Moisan M.C."/>
            <person name="Butler G."/>
            <person name="Nguyen T.T.M."/>
            <person name="Dewar K."/>
            <person name="Conant G."/>
            <person name="Drula E."/>
            <person name="Henrissat B."/>
            <person name="Hansel C."/>
            <person name="Singer S."/>
            <person name="Hutchinson M.I."/>
            <person name="de Vries R.P."/>
            <person name="Natvig D.O."/>
            <person name="Powell A.J."/>
            <person name="Tsang A."/>
            <person name="Grigoriev I.V."/>
        </authorList>
    </citation>
    <scope>NUCLEOTIDE SEQUENCE [LARGE SCALE GENOMIC DNA]</scope>
    <source>
        <strain evidence="1 2">CBS 620.91</strain>
    </source>
</reference>
<evidence type="ECO:0008006" key="3">
    <source>
        <dbReference type="Google" id="ProtNLM"/>
    </source>
</evidence>
<comment type="caution">
    <text evidence="1">The sequence shown here is derived from an EMBL/GenBank/DDBJ whole genome shotgun (WGS) entry which is preliminary data.</text>
</comment>
<protein>
    <recommendedName>
        <fullName evidence="3">F-box domain-containing protein</fullName>
    </recommendedName>
</protein>
<dbReference type="EMBL" id="JAZGSY010000428">
    <property type="protein sequence ID" value="KAL1836332.1"/>
    <property type="molecule type" value="Genomic_DNA"/>
</dbReference>
<gene>
    <name evidence="1" type="ORF">VTJ49DRAFT_5303</name>
</gene>